<protein>
    <submittedName>
        <fullName evidence="2">Uncharacterized protein</fullName>
    </submittedName>
</protein>
<keyword evidence="3" id="KW-1185">Reference proteome</keyword>
<proteinExistence type="predicted"/>
<keyword evidence="1" id="KW-1133">Transmembrane helix</keyword>
<keyword evidence="1" id="KW-0472">Membrane</keyword>
<dbReference type="Proteomes" id="UP000231644">
    <property type="component" value="Unassembled WGS sequence"/>
</dbReference>
<dbReference type="AlphaFoldDB" id="A0A1I1LSG6"/>
<sequence length="112" mass="11337">MTNLLVPLILSLAVTGAGFYCRYKGARYLLIGMGALTAVGLIMVIALQALALGLGCTGTSLRAMSCPEGGLTGAVTALGGFASLLTLPGLVAGPVAVPLAALAEYWTRRNRA</sequence>
<accession>A0A1I1LSG6</accession>
<gene>
    <name evidence="2" type="ORF">SAMN05421762_2099</name>
</gene>
<name>A0A1I1LSG6_9RHOB</name>
<dbReference type="STRING" id="517719.SAMN05421762_2099"/>
<evidence type="ECO:0000313" key="3">
    <source>
        <dbReference type="Proteomes" id="UP000231644"/>
    </source>
</evidence>
<dbReference type="EMBL" id="FOLX01000001">
    <property type="protein sequence ID" value="SFC75906.1"/>
    <property type="molecule type" value="Genomic_DNA"/>
</dbReference>
<evidence type="ECO:0000313" key="2">
    <source>
        <dbReference type="EMBL" id="SFC75906.1"/>
    </source>
</evidence>
<reference evidence="2 3" key="1">
    <citation type="submission" date="2016-10" db="EMBL/GenBank/DDBJ databases">
        <authorList>
            <person name="de Groot N.N."/>
        </authorList>
    </citation>
    <scope>NUCLEOTIDE SEQUENCE [LARGE SCALE GENOMIC DNA]</scope>
    <source>
        <strain evidence="2 3">DSM 29619</strain>
    </source>
</reference>
<keyword evidence="1" id="KW-0812">Transmembrane</keyword>
<evidence type="ECO:0000256" key="1">
    <source>
        <dbReference type="SAM" id="Phobius"/>
    </source>
</evidence>
<dbReference type="RefSeq" id="WP_093454187.1">
    <property type="nucleotide sequence ID" value="NZ_FNZG01000004.1"/>
</dbReference>
<feature type="transmembrane region" description="Helical" evidence="1">
    <location>
        <begin position="28"/>
        <end position="54"/>
    </location>
</feature>
<organism evidence="2 3">
    <name type="scientific">Pseudooceanicola nitratireducens</name>
    <dbReference type="NCBI Taxonomy" id="517719"/>
    <lineage>
        <taxon>Bacteria</taxon>
        <taxon>Pseudomonadati</taxon>
        <taxon>Pseudomonadota</taxon>
        <taxon>Alphaproteobacteria</taxon>
        <taxon>Rhodobacterales</taxon>
        <taxon>Paracoccaceae</taxon>
        <taxon>Pseudooceanicola</taxon>
    </lineage>
</organism>